<dbReference type="Proteomes" id="UP000000683">
    <property type="component" value="Chromosome"/>
</dbReference>
<dbReference type="RefSeq" id="WP_013783565.1">
    <property type="nucleotide sequence ID" value="NC_015554.1"/>
</dbReference>
<proteinExistence type="predicted"/>
<protein>
    <submittedName>
        <fullName evidence="1">Uncharacterized protein</fullName>
    </submittedName>
</protein>
<gene>
    <name evidence="1" type="ordered locus">ambt_05405</name>
</gene>
<name>F5Z443_ALTNA</name>
<organism evidence="1 2">
    <name type="scientific">Alteromonas naphthalenivorans</name>
    <dbReference type="NCBI Taxonomy" id="715451"/>
    <lineage>
        <taxon>Bacteria</taxon>
        <taxon>Pseudomonadati</taxon>
        <taxon>Pseudomonadota</taxon>
        <taxon>Gammaproteobacteria</taxon>
        <taxon>Alteromonadales</taxon>
        <taxon>Alteromonadaceae</taxon>
        <taxon>Alteromonas/Salinimonas group</taxon>
        <taxon>Alteromonas</taxon>
    </lineage>
</organism>
<sequence length="69" mass="7971">MNMVQNETYGASFDVLIKELFGLRSLISQSVIYEIRVQLEKGDEHAKKWIKKNLGLSAEKAYLIRKLSQ</sequence>
<dbReference type="HOGENOM" id="CLU_2766756_0_0_6"/>
<reference evidence="1 2" key="1">
    <citation type="journal article" date="2011" name="J. Bacteriol.">
        <title>Complete genome sequence of the polycyclic aromatic hydrocarbon-degrading bacterium Alteromonas sp. strain SN2.</title>
        <authorList>
            <person name="Jin H.M."/>
            <person name="Jeong H."/>
            <person name="Moon E.J."/>
            <person name="Math R.K."/>
            <person name="Lee K."/>
            <person name="Kim H.J."/>
            <person name="Jeon C.O."/>
            <person name="Oh T.K."/>
            <person name="Kim J.F."/>
        </authorList>
    </citation>
    <scope>NUCLEOTIDE SEQUENCE [LARGE SCALE GENOMIC DNA]</scope>
    <source>
        <strain evidence="2">JCM 17741 / KACC 18427 / KCTC 11700BP / SN2</strain>
    </source>
</reference>
<dbReference type="EMBL" id="CP002339">
    <property type="protein sequence ID" value="AEF02625.1"/>
    <property type="molecule type" value="Genomic_DNA"/>
</dbReference>
<evidence type="ECO:0000313" key="2">
    <source>
        <dbReference type="Proteomes" id="UP000000683"/>
    </source>
</evidence>
<dbReference type="KEGG" id="alt:ambt_05405"/>
<dbReference type="AlphaFoldDB" id="F5Z443"/>
<evidence type="ECO:0000313" key="1">
    <source>
        <dbReference type="EMBL" id="AEF02625.1"/>
    </source>
</evidence>
<dbReference type="OrthoDB" id="104167at2"/>
<keyword evidence="2" id="KW-1185">Reference proteome</keyword>
<accession>F5Z443</accession>